<dbReference type="EMBL" id="CM055764">
    <property type="protein sequence ID" value="KAJ7984916.1"/>
    <property type="molecule type" value="Genomic_DNA"/>
</dbReference>
<proteinExistence type="predicted"/>
<name>A0ACC2F0P4_DALPE</name>
<evidence type="ECO:0000313" key="2">
    <source>
        <dbReference type="Proteomes" id="UP001157502"/>
    </source>
</evidence>
<gene>
    <name evidence="1" type="ORF">DPEC_G00359720</name>
</gene>
<sequence>MGKLFSREMADALTAWQNVLAFAAHEAQMEMRQIQMGPPGSAFNPRQLDGLVPAHGQRRYVSLQVYHASRLGLAEVARSCARVGSDAVGDLIDLDSAAMRDGPAGNKTNERTCTIGFIEPGGPLETSRQHGGDITFPAQHREFCGYGRNRPAVPVLFCIVGETIIKAPRRPIALPAPLSLRPASRLQAPAPDHR</sequence>
<protein>
    <submittedName>
        <fullName evidence="1">Uncharacterized protein</fullName>
    </submittedName>
</protein>
<keyword evidence="2" id="KW-1185">Reference proteome</keyword>
<reference evidence="1" key="1">
    <citation type="submission" date="2021-05" db="EMBL/GenBank/DDBJ databases">
        <authorList>
            <person name="Pan Q."/>
            <person name="Jouanno E."/>
            <person name="Zahm M."/>
            <person name="Klopp C."/>
            <person name="Cabau C."/>
            <person name="Louis A."/>
            <person name="Berthelot C."/>
            <person name="Parey E."/>
            <person name="Roest Crollius H."/>
            <person name="Montfort J."/>
            <person name="Robinson-Rechavi M."/>
            <person name="Bouchez O."/>
            <person name="Lampietro C."/>
            <person name="Lopez Roques C."/>
            <person name="Donnadieu C."/>
            <person name="Postlethwait J."/>
            <person name="Bobe J."/>
            <person name="Dillon D."/>
            <person name="Chandos A."/>
            <person name="von Hippel F."/>
            <person name="Guiguen Y."/>
        </authorList>
    </citation>
    <scope>NUCLEOTIDE SEQUENCE</scope>
    <source>
        <strain evidence="1">YG-Jan2019</strain>
    </source>
</reference>
<organism evidence="1 2">
    <name type="scientific">Dallia pectoralis</name>
    <name type="common">Alaska blackfish</name>
    <dbReference type="NCBI Taxonomy" id="75939"/>
    <lineage>
        <taxon>Eukaryota</taxon>
        <taxon>Metazoa</taxon>
        <taxon>Chordata</taxon>
        <taxon>Craniata</taxon>
        <taxon>Vertebrata</taxon>
        <taxon>Euteleostomi</taxon>
        <taxon>Actinopterygii</taxon>
        <taxon>Neopterygii</taxon>
        <taxon>Teleostei</taxon>
        <taxon>Protacanthopterygii</taxon>
        <taxon>Esociformes</taxon>
        <taxon>Umbridae</taxon>
        <taxon>Dallia</taxon>
    </lineage>
</organism>
<evidence type="ECO:0000313" key="1">
    <source>
        <dbReference type="EMBL" id="KAJ7984916.1"/>
    </source>
</evidence>
<dbReference type="Proteomes" id="UP001157502">
    <property type="component" value="Chromosome 37"/>
</dbReference>
<accession>A0ACC2F0P4</accession>
<comment type="caution">
    <text evidence="1">The sequence shown here is derived from an EMBL/GenBank/DDBJ whole genome shotgun (WGS) entry which is preliminary data.</text>
</comment>